<evidence type="ECO:0000256" key="4">
    <source>
        <dbReference type="ARBA" id="ARBA00023054"/>
    </source>
</evidence>
<dbReference type="Gene3D" id="6.10.140.1720">
    <property type="match status" value="1"/>
</dbReference>
<feature type="domain" description="SMC hinge" evidence="9">
    <location>
        <begin position="524"/>
        <end position="626"/>
    </location>
</feature>
<dbReference type="AlphaFoldDB" id="A0A4Y9F838"/>
<dbReference type="GO" id="GO:0005694">
    <property type="term" value="C:chromosome"/>
    <property type="evidence" value="ECO:0007669"/>
    <property type="project" value="InterPro"/>
</dbReference>
<dbReference type="InterPro" id="IPR010935">
    <property type="entry name" value="SMC_hinge"/>
</dbReference>
<feature type="domain" description="RecF/RecN/SMC N-terminal" evidence="8">
    <location>
        <begin position="7"/>
        <end position="1154"/>
    </location>
</feature>
<dbReference type="PIRSF" id="PIRSF005719">
    <property type="entry name" value="SMC"/>
    <property type="match status" value="1"/>
</dbReference>
<proteinExistence type="inferred from homology"/>
<dbReference type="OrthoDB" id="9808768at2"/>
<feature type="compositionally biased region" description="Basic and acidic residues" evidence="7">
    <location>
        <begin position="680"/>
        <end position="692"/>
    </location>
</feature>
<evidence type="ECO:0000313" key="10">
    <source>
        <dbReference type="EMBL" id="TFU24120.1"/>
    </source>
</evidence>
<organism evidence="10 11">
    <name type="scientific">Rothia nasimurium</name>
    <dbReference type="NCBI Taxonomy" id="85336"/>
    <lineage>
        <taxon>Bacteria</taxon>
        <taxon>Bacillati</taxon>
        <taxon>Actinomycetota</taxon>
        <taxon>Actinomycetes</taxon>
        <taxon>Micrococcales</taxon>
        <taxon>Micrococcaceae</taxon>
        <taxon>Rothia</taxon>
    </lineage>
</organism>
<feature type="coiled-coil region" evidence="6">
    <location>
        <begin position="179"/>
        <end position="224"/>
    </location>
</feature>
<feature type="compositionally biased region" description="Basic and acidic residues" evidence="7">
    <location>
        <begin position="341"/>
        <end position="357"/>
    </location>
</feature>
<dbReference type="SUPFAM" id="SSF52540">
    <property type="entry name" value="P-loop containing nucleoside triphosphate hydrolases"/>
    <property type="match status" value="1"/>
</dbReference>
<feature type="coiled-coil region" evidence="6">
    <location>
        <begin position="437"/>
        <end position="499"/>
    </location>
</feature>
<dbReference type="Pfam" id="PF06470">
    <property type="entry name" value="SMC_hinge"/>
    <property type="match status" value="1"/>
</dbReference>
<comment type="subunit">
    <text evidence="6">Homodimer.</text>
</comment>
<keyword evidence="2 6" id="KW-0547">Nucleotide-binding</keyword>
<dbReference type="GO" id="GO:0005524">
    <property type="term" value="F:ATP binding"/>
    <property type="evidence" value="ECO:0007669"/>
    <property type="project" value="UniProtKB-UniRule"/>
</dbReference>
<sequence>MGLTIMYLKSLTVRGFKSFASATVFEFEPGLNVLVGPNGSGKSNVVDALAWVMGAQGAKQLRGGAMKDVIFAGGGSRGALGRAKVELVIDNEDGALPLPHAEIRLSRTMFSAGGSEYEINGELVRLADVQDLLADAGVGRELYTLVGQGQVDKILHGTADDRRELIEQAAGLLKHRKRQAKTASKLDDLKINLDRLEDLAGELAEQLEGRREQADAAREASEVAGCVRSLTADLLAHDARAMLQEREAEQVAGQQVEAARLRAQERSHALEGQLGELAKARQVAQQALGEVTQRRTSLKEVAHLVETVQLVAAERLSASHHQEEDQDAATRLDAAQQACAREEGNLERAREAGKGAEEELTAAHSALEKAHAEQNAAQQALAAADQQVRDYKENLSQLTAQLATVRVAFERAGEEAARRVAEYAEAKEQGASAGADIERAQAAVNGYREQLERAETEEENLRRARQQASETVESSRQELHQAQVKLHAAQARCEALEAAWRYDGAENGGSEGLCQQALEQGAQELISLLEIEDAWQAAVATALGPYLRALTLTSGESLPAGVTQLYSFEGDIQQIDLRELSVSQAKVYQARPMADVLTAPQALSRALAVLTADTYLTPDQEAARALVAAHPGVRAVTPDGTVLTAGSTLYPSQERPLTERYAELTRAQQTQRELAQQQEQAERTHQQAEEALKTAQGAEKAQARTTGSLTAQLAAARADLATLTGRAESSQAALDRLQEAATRAEEAQKGTQRYVESAQEALARIRSTEPQADNATLREAVRTAEKTLVETQEAKTLAEATATYAREKEEAAQARLTQAQEALAALEKVEEARQLRQQEAADTGRRARRVAACARALALALEQVESQENEEHCKALARAEQAQQVLTATREELAGAQTSLAAALTLQAESSAQGARVEARWEALTQRVDSELGLSLEALLESHKASGLPRDDIETDLAAAEAELARLGVINPLALEEYEALEQRHSYLRQQIKDIKTSRADLRAVMKDVTGQIETSFARALADVQVEFSRIFALLFPGGQAELVLADPNDLEHSGLDIRVTPAGKKVTRLSLLSGGERTLASLALLLAVFMARPAPFYVLDEVEAALDDRNLGRLLEALGQLREKSQLLMITHHQRTMAQADTLYGITMRQGVSSVLSHRLAN</sequence>
<keyword evidence="4 6" id="KW-0175">Coiled coil</keyword>
<dbReference type="InterPro" id="IPR011890">
    <property type="entry name" value="SMC_prok"/>
</dbReference>
<dbReference type="Pfam" id="PF02463">
    <property type="entry name" value="SMC_N"/>
    <property type="match status" value="1"/>
</dbReference>
<feature type="region of interest" description="Disordered" evidence="7">
    <location>
        <begin position="666"/>
        <end position="704"/>
    </location>
</feature>
<dbReference type="InterPro" id="IPR024704">
    <property type="entry name" value="SMC"/>
</dbReference>
<reference evidence="10 11" key="1">
    <citation type="submission" date="2019-03" db="EMBL/GenBank/DDBJ databases">
        <title>Diversity of the mouse oral microbiome.</title>
        <authorList>
            <person name="Joseph S."/>
            <person name="Aduse-Opoku J."/>
            <person name="Curtis M."/>
            <person name="Wade W."/>
            <person name="Hashim A."/>
        </authorList>
    </citation>
    <scope>NUCLEOTIDE SEQUENCE [LARGE SCALE GENOMIC DNA]</scope>
    <source>
        <strain evidence="11">irhom_31</strain>
    </source>
</reference>
<evidence type="ECO:0000256" key="6">
    <source>
        <dbReference type="HAMAP-Rule" id="MF_01894"/>
    </source>
</evidence>
<keyword evidence="1 6" id="KW-0963">Cytoplasm</keyword>
<dbReference type="HAMAP" id="MF_01894">
    <property type="entry name" value="Smc_prok"/>
    <property type="match status" value="1"/>
</dbReference>
<evidence type="ECO:0000259" key="8">
    <source>
        <dbReference type="Pfam" id="PF02463"/>
    </source>
</evidence>
<feature type="compositionally biased region" description="Low complexity" evidence="7">
    <location>
        <begin position="666"/>
        <end position="679"/>
    </location>
</feature>
<dbReference type="GO" id="GO:0006260">
    <property type="term" value="P:DNA replication"/>
    <property type="evidence" value="ECO:0007669"/>
    <property type="project" value="UniProtKB-UniRule"/>
</dbReference>
<dbReference type="SUPFAM" id="SSF75553">
    <property type="entry name" value="Smc hinge domain"/>
    <property type="match status" value="1"/>
</dbReference>
<dbReference type="Gene3D" id="1.10.287.620">
    <property type="entry name" value="Helix Hairpins"/>
    <property type="match status" value="1"/>
</dbReference>
<feature type="coiled-coil region" evidence="6">
    <location>
        <begin position="774"/>
        <end position="839"/>
    </location>
</feature>
<dbReference type="GO" id="GO:0007059">
    <property type="term" value="P:chromosome segregation"/>
    <property type="evidence" value="ECO:0007669"/>
    <property type="project" value="UniProtKB-UniRule"/>
</dbReference>
<dbReference type="GO" id="GO:0005737">
    <property type="term" value="C:cytoplasm"/>
    <property type="evidence" value="ECO:0007669"/>
    <property type="project" value="UniProtKB-SubCell"/>
</dbReference>
<dbReference type="EMBL" id="SPQC01000002">
    <property type="protein sequence ID" value="TFU24120.1"/>
    <property type="molecule type" value="Genomic_DNA"/>
</dbReference>
<gene>
    <name evidence="6 10" type="primary">smc</name>
    <name evidence="10" type="ORF">E4U03_00660</name>
</gene>
<dbReference type="GO" id="GO:0003677">
    <property type="term" value="F:DNA binding"/>
    <property type="evidence" value="ECO:0007669"/>
    <property type="project" value="UniProtKB-UniRule"/>
</dbReference>
<dbReference type="InterPro" id="IPR027417">
    <property type="entry name" value="P-loop_NTPase"/>
</dbReference>
<dbReference type="GO" id="GO:0007062">
    <property type="term" value="P:sister chromatid cohesion"/>
    <property type="evidence" value="ECO:0007669"/>
    <property type="project" value="InterPro"/>
</dbReference>
<comment type="domain">
    <text evidence="6">Contains large globular domains required for ATP hydrolysis at each terminus and a third globular domain forming a flexible hinge near the middle of the molecule. These domains are separated by coiled-coil structures.</text>
</comment>
<dbReference type="Gene3D" id="3.40.50.300">
    <property type="entry name" value="P-loop containing nucleotide triphosphate hydrolases"/>
    <property type="match status" value="2"/>
</dbReference>
<dbReference type="PANTHER" id="PTHR43977">
    <property type="entry name" value="STRUCTURAL MAINTENANCE OF CHROMOSOMES PROTEIN 3"/>
    <property type="match status" value="1"/>
</dbReference>
<dbReference type="NCBIfam" id="TIGR02168">
    <property type="entry name" value="SMC_prok_B"/>
    <property type="match status" value="1"/>
</dbReference>
<comment type="function">
    <text evidence="6">Required for chromosome condensation and partitioning.</text>
</comment>
<dbReference type="GO" id="GO:0016887">
    <property type="term" value="F:ATP hydrolysis activity"/>
    <property type="evidence" value="ECO:0007669"/>
    <property type="project" value="InterPro"/>
</dbReference>
<dbReference type="Proteomes" id="UP000297951">
    <property type="component" value="Unassembled WGS sequence"/>
</dbReference>
<evidence type="ECO:0000256" key="2">
    <source>
        <dbReference type="ARBA" id="ARBA00022741"/>
    </source>
</evidence>
<comment type="subcellular location">
    <subcellularLocation>
        <location evidence="6">Cytoplasm</location>
    </subcellularLocation>
</comment>
<dbReference type="GO" id="GO:0030261">
    <property type="term" value="P:chromosome condensation"/>
    <property type="evidence" value="ECO:0007669"/>
    <property type="project" value="InterPro"/>
</dbReference>
<evidence type="ECO:0000256" key="1">
    <source>
        <dbReference type="ARBA" id="ARBA00022490"/>
    </source>
</evidence>
<evidence type="ECO:0000313" key="11">
    <source>
        <dbReference type="Proteomes" id="UP000297951"/>
    </source>
</evidence>
<dbReference type="InterPro" id="IPR036277">
    <property type="entry name" value="SMC_hinge_sf"/>
</dbReference>
<evidence type="ECO:0000256" key="7">
    <source>
        <dbReference type="SAM" id="MobiDB-lite"/>
    </source>
</evidence>
<feature type="binding site" evidence="6">
    <location>
        <begin position="37"/>
        <end position="44"/>
    </location>
    <ligand>
        <name>ATP</name>
        <dbReference type="ChEBI" id="CHEBI:30616"/>
    </ligand>
</feature>
<evidence type="ECO:0000256" key="5">
    <source>
        <dbReference type="ARBA" id="ARBA00023125"/>
    </source>
</evidence>
<accession>A0A4Y9F838</accession>
<evidence type="ECO:0000256" key="3">
    <source>
        <dbReference type="ARBA" id="ARBA00022840"/>
    </source>
</evidence>
<keyword evidence="3 6" id="KW-0067">ATP-binding</keyword>
<feature type="region of interest" description="Disordered" evidence="7">
    <location>
        <begin position="341"/>
        <end position="361"/>
    </location>
</feature>
<protein>
    <recommendedName>
        <fullName evidence="6">Chromosome partition protein Smc</fullName>
    </recommendedName>
</protein>
<name>A0A4Y9F838_9MICC</name>
<dbReference type="InterPro" id="IPR003395">
    <property type="entry name" value="RecF/RecN/SMC_N"/>
</dbReference>
<keyword evidence="5 6" id="KW-0238">DNA-binding</keyword>
<evidence type="ECO:0000259" key="9">
    <source>
        <dbReference type="Pfam" id="PF06470"/>
    </source>
</evidence>
<comment type="similarity">
    <text evidence="6">Belongs to the SMC family.</text>
</comment>
<comment type="caution">
    <text evidence="10">The sequence shown here is derived from an EMBL/GenBank/DDBJ whole genome shotgun (WGS) entry which is preliminary data.</text>
</comment>